<evidence type="ECO:0000256" key="1">
    <source>
        <dbReference type="SAM" id="MobiDB-lite"/>
    </source>
</evidence>
<gene>
    <name evidence="3" type="ORF">K8W01_14060</name>
</gene>
<feature type="chain" id="PRO_5036804611" evidence="2">
    <location>
        <begin position="26"/>
        <end position="182"/>
    </location>
</feature>
<dbReference type="AlphaFoldDB" id="A0A921E486"/>
<feature type="region of interest" description="Disordered" evidence="1">
    <location>
        <begin position="50"/>
        <end position="150"/>
    </location>
</feature>
<keyword evidence="2" id="KW-0732">Signal</keyword>
<feature type="compositionally biased region" description="Low complexity" evidence="1">
    <location>
        <begin position="78"/>
        <end position="90"/>
    </location>
</feature>
<feature type="compositionally biased region" description="Low complexity" evidence="1">
    <location>
        <begin position="124"/>
        <end position="134"/>
    </location>
</feature>
<reference evidence="3" key="2">
    <citation type="submission" date="2021-09" db="EMBL/GenBank/DDBJ databases">
        <authorList>
            <person name="Gilroy R."/>
        </authorList>
    </citation>
    <scope>NUCLEOTIDE SEQUENCE</scope>
    <source>
        <strain evidence="3">316</strain>
    </source>
</reference>
<comment type="caution">
    <text evidence="3">The sequence shown here is derived from an EMBL/GenBank/DDBJ whole genome shotgun (WGS) entry which is preliminary data.</text>
</comment>
<name>A0A921E486_9HYPH</name>
<evidence type="ECO:0000313" key="4">
    <source>
        <dbReference type="Proteomes" id="UP000742631"/>
    </source>
</evidence>
<evidence type="ECO:0000313" key="3">
    <source>
        <dbReference type="EMBL" id="HJE24776.1"/>
    </source>
</evidence>
<evidence type="ECO:0000256" key="2">
    <source>
        <dbReference type="SAM" id="SignalP"/>
    </source>
</evidence>
<proteinExistence type="predicted"/>
<protein>
    <submittedName>
        <fullName evidence="3">Uncharacterized protein</fullName>
    </submittedName>
</protein>
<dbReference type="EMBL" id="DYYG01000039">
    <property type="protein sequence ID" value="HJE24776.1"/>
    <property type="molecule type" value="Genomic_DNA"/>
</dbReference>
<sequence>MKHPSLARLFGIGLAPILLVGAAAAQEAPAAPGKPANLCQELLAFVKQPEPAKQAAATPPQQATAVSNPSGKSGGGSPSSSGGEPQQKSSLSGPVPSGETAPKGQKNVLAQANAEAKVPPAPGTPAAGPRPDAALVGKVETAAAADDQTACRAAAREMRTAGVAMPPPLLALAALDPRFFGK</sequence>
<feature type="compositionally biased region" description="Low complexity" evidence="1">
    <location>
        <begin position="141"/>
        <end position="150"/>
    </location>
</feature>
<accession>A0A921E486</accession>
<feature type="signal peptide" evidence="2">
    <location>
        <begin position="1"/>
        <end position="25"/>
    </location>
</feature>
<reference evidence="3" key="1">
    <citation type="journal article" date="2021" name="PeerJ">
        <title>Extensive microbial diversity within the chicken gut microbiome revealed by metagenomics and culture.</title>
        <authorList>
            <person name="Gilroy R."/>
            <person name="Ravi A."/>
            <person name="Getino M."/>
            <person name="Pursley I."/>
            <person name="Horton D.L."/>
            <person name="Alikhan N.F."/>
            <person name="Baker D."/>
            <person name="Gharbi K."/>
            <person name="Hall N."/>
            <person name="Watson M."/>
            <person name="Adriaenssens E.M."/>
            <person name="Foster-Nyarko E."/>
            <person name="Jarju S."/>
            <person name="Secka A."/>
            <person name="Antonio M."/>
            <person name="Oren A."/>
            <person name="Chaudhuri R.R."/>
            <person name="La Ragione R."/>
            <person name="Hildebrand F."/>
            <person name="Pallen M.J."/>
        </authorList>
    </citation>
    <scope>NUCLEOTIDE SEQUENCE</scope>
    <source>
        <strain evidence="3">316</strain>
    </source>
</reference>
<dbReference type="Proteomes" id="UP000742631">
    <property type="component" value="Unassembled WGS sequence"/>
</dbReference>
<feature type="compositionally biased region" description="Low complexity" evidence="1">
    <location>
        <begin position="50"/>
        <end position="65"/>
    </location>
</feature>
<organism evidence="3 4">
    <name type="scientific">Methylorubrum populi</name>
    <dbReference type="NCBI Taxonomy" id="223967"/>
    <lineage>
        <taxon>Bacteria</taxon>
        <taxon>Pseudomonadati</taxon>
        <taxon>Pseudomonadota</taxon>
        <taxon>Alphaproteobacteria</taxon>
        <taxon>Hyphomicrobiales</taxon>
        <taxon>Methylobacteriaceae</taxon>
        <taxon>Methylorubrum</taxon>
    </lineage>
</organism>